<keyword evidence="2" id="KW-1185">Reference proteome</keyword>
<gene>
    <name evidence="1" type="ORF">G6M90_00g052190</name>
</gene>
<name>A0A7D5YZM7_9HYPO</name>
<dbReference type="Gene3D" id="3.30.465.10">
    <property type="match status" value="1"/>
</dbReference>
<organism evidence="1 2">
    <name type="scientific">Metarhizium brunneum</name>
    <dbReference type="NCBI Taxonomy" id="500148"/>
    <lineage>
        <taxon>Eukaryota</taxon>
        <taxon>Fungi</taxon>
        <taxon>Dikarya</taxon>
        <taxon>Ascomycota</taxon>
        <taxon>Pezizomycotina</taxon>
        <taxon>Sordariomycetes</taxon>
        <taxon>Hypocreomycetidae</taxon>
        <taxon>Hypocreales</taxon>
        <taxon>Clavicipitaceae</taxon>
        <taxon>Metarhizium</taxon>
    </lineage>
</organism>
<dbReference type="Gene3D" id="3.40.462.20">
    <property type="match status" value="1"/>
</dbReference>
<reference evidence="1 2" key="1">
    <citation type="submission" date="2020-07" db="EMBL/GenBank/DDBJ databases">
        <title>Telomere length de novo assembly of all 7 chromosomes of the fungus, Metarhizium brunneum, using a novel assembly pipeline.</title>
        <authorList>
            <person name="Saud z."/>
            <person name="Kortsinoglou A."/>
            <person name="Kouvelis V.N."/>
            <person name="Butt T.M."/>
        </authorList>
    </citation>
    <scope>NUCLEOTIDE SEQUENCE [LARGE SCALE GENOMIC DNA]</scope>
    <source>
        <strain evidence="1 2">4556</strain>
    </source>
</reference>
<evidence type="ECO:0000313" key="2">
    <source>
        <dbReference type="Proteomes" id="UP000510686"/>
    </source>
</evidence>
<dbReference type="EMBL" id="CP058933">
    <property type="protein sequence ID" value="QLI68545.1"/>
    <property type="molecule type" value="Genomic_DNA"/>
</dbReference>
<dbReference type="RefSeq" id="XP_065986600.1">
    <property type="nucleotide sequence ID" value="XM_066130527.1"/>
</dbReference>
<accession>A0A7D5YZM7</accession>
<dbReference type="AlphaFoldDB" id="A0A7D5YZM7"/>
<protein>
    <recommendedName>
        <fullName evidence="3">Berberine/berberine-like domain-containing protein</fullName>
    </recommendedName>
</protein>
<sequence length="160" mass="17109">MAQSGVGSLANCPPVSASETTKIGSALAVFFLKVLAESAATVPAGCTGGINMHILRADSPSCSDDVPASVLPYRKPHIMLEILDYGSDDESSKKAARWAIEARNRFFASKNSMRGTYLPLTAPEFLDLDKIYGDNLAELKRIKAEVDPKGVCKHTVPALI</sequence>
<dbReference type="GeneID" id="90967769"/>
<evidence type="ECO:0000313" key="1">
    <source>
        <dbReference type="EMBL" id="QLI68545.1"/>
    </source>
</evidence>
<dbReference type="KEGG" id="mbrn:90967769"/>
<proteinExistence type="predicted"/>
<dbReference type="OrthoDB" id="407275at2759"/>
<evidence type="ECO:0008006" key="3">
    <source>
        <dbReference type="Google" id="ProtNLM"/>
    </source>
</evidence>
<dbReference type="Proteomes" id="UP000510686">
    <property type="component" value="Chromosome 2"/>
</dbReference>
<dbReference type="InterPro" id="IPR016169">
    <property type="entry name" value="FAD-bd_PCMH_sub2"/>
</dbReference>